<dbReference type="InterPro" id="IPR013022">
    <property type="entry name" value="Xyl_isomerase-like_TIM-brl"/>
</dbReference>
<dbReference type="GO" id="GO:0016853">
    <property type="term" value="F:isomerase activity"/>
    <property type="evidence" value="ECO:0007669"/>
    <property type="project" value="UniProtKB-KW"/>
</dbReference>
<dbReference type="Gene3D" id="3.20.20.150">
    <property type="entry name" value="Divalent-metal-dependent TIM barrel enzymes"/>
    <property type="match status" value="1"/>
</dbReference>
<dbReference type="GeneID" id="87107975"/>
<evidence type="ECO:0000313" key="4">
    <source>
        <dbReference type="Proteomes" id="UP000002881"/>
    </source>
</evidence>
<dbReference type="STRING" id="660470.Theba_2244"/>
<evidence type="ECO:0000313" key="3">
    <source>
        <dbReference type="EMBL" id="AFK07873.1"/>
    </source>
</evidence>
<feature type="domain" description="Xylose isomerase-like TIM barrel" evidence="2">
    <location>
        <begin position="20"/>
        <end position="261"/>
    </location>
</feature>
<accession>I2F7H0</accession>
<dbReference type="InterPro" id="IPR036237">
    <property type="entry name" value="Xyl_isomerase-like_sf"/>
</dbReference>
<dbReference type="RefSeq" id="WP_014731632.1">
    <property type="nucleotide sequence ID" value="NC_017934.1"/>
</dbReference>
<dbReference type="eggNOG" id="COG1082">
    <property type="taxonomic scope" value="Bacteria"/>
</dbReference>
<protein>
    <submittedName>
        <fullName evidence="3">Sugar phosphate isomerase/epimerase</fullName>
    </submittedName>
</protein>
<dbReference type="SUPFAM" id="SSF51658">
    <property type="entry name" value="Xylose isomerase-like"/>
    <property type="match status" value="1"/>
</dbReference>
<dbReference type="HOGENOM" id="CLU_050006_8_1_0"/>
<reference evidence="3 4" key="1">
    <citation type="journal article" date="2012" name="Genome Biol. Evol.">
        <title>Genome Sequence of the Mesophilic Thermotogales Bacterium Mesotoga prima MesG1.Ag.4.2 Reveals the Largest Thermotogales Genome To Date.</title>
        <authorList>
            <person name="Zhaxybayeva O."/>
            <person name="Swithers K.S."/>
            <person name="Foght J."/>
            <person name="Green A.G."/>
            <person name="Bruce D."/>
            <person name="Detter C."/>
            <person name="Han S."/>
            <person name="Teshima H."/>
            <person name="Han J."/>
            <person name="Woyke T."/>
            <person name="Pitluck S."/>
            <person name="Nolan M."/>
            <person name="Ivanova N."/>
            <person name="Pati A."/>
            <person name="Land M.L."/>
            <person name="Dlutek M."/>
            <person name="Doolittle W.F."/>
            <person name="Noll K.M."/>
            <person name="Nesbo C.L."/>
        </authorList>
    </citation>
    <scope>NUCLEOTIDE SEQUENCE [LARGE SCALE GENOMIC DNA]</scope>
    <source>
        <strain evidence="4">mesG1.Ag.4.2</strain>
    </source>
</reference>
<dbReference type="AlphaFoldDB" id="I2F7H0"/>
<keyword evidence="1 3" id="KW-0413">Isomerase</keyword>
<dbReference type="EMBL" id="CP003532">
    <property type="protein sequence ID" value="AFK07873.1"/>
    <property type="molecule type" value="Genomic_DNA"/>
</dbReference>
<dbReference type="KEGG" id="mpg:Theba_2244"/>
<dbReference type="InterPro" id="IPR050417">
    <property type="entry name" value="Sugar_Epim/Isomerase"/>
</dbReference>
<evidence type="ECO:0000259" key="2">
    <source>
        <dbReference type="Pfam" id="PF01261"/>
    </source>
</evidence>
<dbReference type="PANTHER" id="PTHR43489">
    <property type="entry name" value="ISOMERASE"/>
    <property type="match status" value="1"/>
</dbReference>
<dbReference type="Proteomes" id="UP000002881">
    <property type="component" value="Chromosome"/>
</dbReference>
<evidence type="ECO:0000256" key="1">
    <source>
        <dbReference type="ARBA" id="ARBA00023235"/>
    </source>
</evidence>
<organism evidence="3 4">
    <name type="scientific">Mesotoga prima MesG1.Ag.4.2</name>
    <dbReference type="NCBI Taxonomy" id="660470"/>
    <lineage>
        <taxon>Bacteria</taxon>
        <taxon>Thermotogati</taxon>
        <taxon>Thermotogota</taxon>
        <taxon>Thermotogae</taxon>
        <taxon>Kosmotogales</taxon>
        <taxon>Kosmotogaceae</taxon>
        <taxon>Mesotoga</taxon>
    </lineage>
</organism>
<name>I2F7H0_9BACT</name>
<sequence>MKVITQDKDFFPSQMEEKLQFIRSLGFDGYEIDGKVLLERFAEVSEAVRSTGFPVTSACGGYRGWIGDFSREKREQATEDIGEILKALSKVGGKGIVVPAAWGMFSKRLPPMVPPRSDSEDTAVLLESLGSLNKIAAETDTFIYLEPLNRYEDHMLNTLQSAAKVIEMGRFSNVRLTADAFHMNIEEADIRQAVIENGRYIGHVHIADSNRYQPGQAHLDFKTLFSALSEIGYSGDIVFECRVIGDDPVKGYGESCAFIRDLLRSIER</sequence>
<dbReference type="PANTHER" id="PTHR43489:SF7">
    <property type="entry name" value="3-DEHYDRO-D-GULOSIDE 4-EPIMERASE-RELATED"/>
    <property type="match status" value="1"/>
</dbReference>
<proteinExistence type="predicted"/>
<dbReference type="Pfam" id="PF01261">
    <property type="entry name" value="AP_endonuc_2"/>
    <property type="match status" value="1"/>
</dbReference>
<keyword evidence="4" id="KW-1185">Reference proteome</keyword>
<gene>
    <name evidence="3" type="ORF">Theba_2244</name>
</gene>